<protein>
    <recommendedName>
        <fullName evidence="1">Protein kinase domain-containing protein</fullName>
    </recommendedName>
</protein>
<organism evidence="2 3">
    <name type="scientific">Drechslerella stenobrocha 248</name>
    <dbReference type="NCBI Taxonomy" id="1043628"/>
    <lineage>
        <taxon>Eukaryota</taxon>
        <taxon>Fungi</taxon>
        <taxon>Dikarya</taxon>
        <taxon>Ascomycota</taxon>
        <taxon>Pezizomycotina</taxon>
        <taxon>Orbiliomycetes</taxon>
        <taxon>Orbiliales</taxon>
        <taxon>Orbiliaceae</taxon>
        <taxon>Drechslerella</taxon>
    </lineage>
</organism>
<sequence>MAGVELFFGIVGLVDVALRAGDKLIQVASSFRGAESQLSALAVRIQGSWLRTKYQLEFLPQVAPLMGEDLQRNQKDILEKLNGVLLATTSHIERIVVDHQPHDANGPIEIRRLQYALTRDKLEKSVEELESWQQRFDYSWYLTMATAGPGIDERLASMNETRPDPARLGLPLLRASRAAAGLRSARQEDSGSASVFRSLEKIDHSSIQRIEESSAFIAQRVDSPQQYILDHTPLSSQQPSSVLVKRFRDLGRKLMNADPGEFNLLHCKGVTQRRNDANPHIIRGFTFIFEVPRGLSDPRGLRSLLTSAGSQYTLSSRLKIAKDLARAVNYLHMFGYVHKNIRAENVIVFQGNEPDICSAFLVGFDEARHEDAHSGLMGDQTFENNIYRHPDRQGPGPREYYIMQHDIYSLGVCLLEIGLCTAITSLLQDIESMAFTSYRQQSTFVKNVFLRETRQSLPNRMGTTYSKVVETCLTCLDPGNQDFGDETAFQDEDGVLVLEQLETINM</sequence>
<evidence type="ECO:0000259" key="1">
    <source>
        <dbReference type="PROSITE" id="PS50011"/>
    </source>
</evidence>
<feature type="domain" description="Protein kinase" evidence="1">
    <location>
        <begin position="182"/>
        <end position="496"/>
    </location>
</feature>
<dbReference type="AlphaFoldDB" id="W7IF94"/>
<dbReference type="Pfam" id="PF07714">
    <property type="entry name" value="PK_Tyr_Ser-Thr"/>
    <property type="match status" value="1"/>
</dbReference>
<dbReference type="SMART" id="SM00220">
    <property type="entry name" value="S_TKc"/>
    <property type="match status" value="1"/>
</dbReference>
<dbReference type="PANTHER" id="PTHR37542">
    <property type="entry name" value="HELO DOMAIN-CONTAINING PROTEIN-RELATED"/>
    <property type="match status" value="1"/>
</dbReference>
<dbReference type="GO" id="GO:0004672">
    <property type="term" value="F:protein kinase activity"/>
    <property type="evidence" value="ECO:0007669"/>
    <property type="project" value="InterPro"/>
</dbReference>
<dbReference type="EMBL" id="KI966408">
    <property type="protein sequence ID" value="EWC47765.1"/>
    <property type="molecule type" value="Genomic_DNA"/>
</dbReference>
<dbReference type="InterPro" id="IPR001245">
    <property type="entry name" value="Ser-Thr/Tyr_kinase_cat_dom"/>
</dbReference>
<name>W7IF94_9PEZI</name>
<proteinExistence type="predicted"/>
<dbReference type="PANTHER" id="PTHR37542:SF1">
    <property type="entry name" value="PRION-INHIBITION AND PROPAGATION HELO DOMAIN-CONTAINING PROTEIN"/>
    <property type="match status" value="1"/>
</dbReference>
<keyword evidence="3" id="KW-1185">Reference proteome</keyword>
<dbReference type="InterPro" id="IPR011009">
    <property type="entry name" value="Kinase-like_dom_sf"/>
</dbReference>
<accession>W7IF94</accession>
<dbReference type="Gene3D" id="1.10.510.10">
    <property type="entry name" value="Transferase(Phosphotransferase) domain 1"/>
    <property type="match status" value="1"/>
</dbReference>
<reference evidence="2 3" key="1">
    <citation type="submission" date="2013-05" db="EMBL/GenBank/DDBJ databases">
        <title>Drechslerella stenobrocha genome reveals carnivorous origination and mechanical trapping mechanism of predatory fungi.</title>
        <authorList>
            <person name="Liu X."/>
            <person name="Zhang W."/>
            <person name="Liu K."/>
        </authorList>
    </citation>
    <scope>NUCLEOTIDE SEQUENCE [LARGE SCALE GENOMIC DNA]</scope>
    <source>
        <strain evidence="2 3">248</strain>
    </source>
</reference>
<dbReference type="SUPFAM" id="SSF56112">
    <property type="entry name" value="Protein kinase-like (PK-like)"/>
    <property type="match status" value="1"/>
</dbReference>
<dbReference type="HOGENOM" id="CLU_028627_0_0_1"/>
<evidence type="ECO:0000313" key="2">
    <source>
        <dbReference type="EMBL" id="EWC47765.1"/>
    </source>
</evidence>
<dbReference type="GO" id="GO:0005524">
    <property type="term" value="F:ATP binding"/>
    <property type="evidence" value="ECO:0007669"/>
    <property type="project" value="InterPro"/>
</dbReference>
<dbReference type="PROSITE" id="PS50011">
    <property type="entry name" value="PROTEIN_KINASE_DOM"/>
    <property type="match status" value="1"/>
</dbReference>
<dbReference type="OrthoDB" id="1911848at2759"/>
<evidence type="ECO:0000313" key="3">
    <source>
        <dbReference type="Proteomes" id="UP000024837"/>
    </source>
</evidence>
<dbReference type="InterPro" id="IPR000719">
    <property type="entry name" value="Prot_kinase_dom"/>
</dbReference>
<dbReference type="Proteomes" id="UP000024837">
    <property type="component" value="Unassembled WGS sequence"/>
</dbReference>
<gene>
    <name evidence="2" type="ORF">DRE_02965</name>
</gene>